<name>A0ACD5W433_AVESA</name>
<reference evidence="1" key="1">
    <citation type="submission" date="2021-05" db="EMBL/GenBank/DDBJ databases">
        <authorList>
            <person name="Scholz U."/>
            <person name="Mascher M."/>
            <person name="Fiebig A."/>
        </authorList>
    </citation>
    <scope>NUCLEOTIDE SEQUENCE [LARGE SCALE GENOMIC DNA]</scope>
</reference>
<proteinExistence type="predicted"/>
<evidence type="ECO:0000313" key="1">
    <source>
        <dbReference type="EnsemblPlants" id="AVESA.00010b.r2.3DG0550620.1.CDS.1"/>
    </source>
</evidence>
<protein>
    <submittedName>
        <fullName evidence="1">Uncharacterized protein</fullName>
    </submittedName>
</protein>
<dbReference type="EnsemblPlants" id="AVESA.00010b.r2.3DG0550620.1">
    <property type="protein sequence ID" value="AVESA.00010b.r2.3DG0550620.1.CDS.1"/>
    <property type="gene ID" value="AVESA.00010b.r2.3DG0550620"/>
</dbReference>
<keyword evidence="2" id="KW-1185">Reference proteome</keyword>
<evidence type="ECO:0000313" key="2">
    <source>
        <dbReference type="Proteomes" id="UP001732700"/>
    </source>
</evidence>
<organism evidence="1 2">
    <name type="scientific">Avena sativa</name>
    <name type="common">Oat</name>
    <dbReference type="NCBI Taxonomy" id="4498"/>
    <lineage>
        <taxon>Eukaryota</taxon>
        <taxon>Viridiplantae</taxon>
        <taxon>Streptophyta</taxon>
        <taxon>Embryophyta</taxon>
        <taxon>Tracheophyta</taxon>
        <taxon>Spermatophyta</taxon>
        <taxon>Magnoliopsida</taxon>
        <taxon>Liliopsida</taxon>
        <taxon>Poales</taxon>
        <taxon>Poaceae</taxon>
        <taxon>BOP clade</taxon>
        <taxon>Pooideae</taxon>
        <taxon>Poodae</taxon>
        <taxon>Poeae</taxon>
        <taxon>Poeae Chloroplast Group 1 (Aveneae type)</taxon>
        <taxon>Aveninae</taxon>
        <taxon>Avena</taxon>
    </lineage>
</organism>
<accession>A0ACD5W433</accession>
<dbReference type="Proteomes" id="UP001732700">
    <property type="component" value="Chromosome 3D"/>
</dbReference>
<sequence>MQSTIVLYTWMVRGHLHPMTQLAHHLAGHGLPVTVAVADVPSTGNSSDTIARLALSYPSVSFHLLPPATTRAADAADPDADPFIALIGDLRATNPALLAFLRSIGSVKALVADFFCAYGFDAAAELGVPAYLFFASGASVLAAYLHIPMMRSAVSFGDMGRNLLRFPGVHPIPASDLPEVLLDRDNNQYKTFLGLLEQLPSAKGILSNTFEWLEPRSVKAIKDGTARPGESVPALFCVGPLVGVERESNAAEHECLRWLDSQPARSVVFLCFGSASSVPAEQLKEIAAGLERSGHAFLWAVRAPVAPDADSTKRFEGRGDAAVEVLLPEGFLDRTRGRGMVVSSWAPQVEVLRHPATGAFVTHCG</sequence>
<reference evidence="1" key="2">
    <citation type="submission" date="2025-09" db="UniProtKB">
        <authorList>
            <consortium name="EnsemblPlants"/>
        </authorList>
    </citation>
    <scope>IDENTIFICATION</scope>
</reference>